<dbReference type="InterPro" id="IPR022898">
    <property type="entry name" value="RNase_HII"/>
</dbReference>
<dbReference type="Gene3D" id="3.30.420.10">
    <property type="entry name" value="Ribonuclease H-like superfamily/Ribonuclease H"/>
    <property type="match status" value="1"/>
</dbReference>
<dbReference type="InterPro" id="IPR036397">
    <property type="entry name" value="RNaseH_sf"/>
</dbReference>
<dbReference type="OrthoDB" id="9803420at2"/>
<evidence type="ECO:0000256" key="15">
    <source>
        <dbReference type="PROSITE-ProRule" id="PRU01319"/>
    </source>
</evidence>
<keyword evidence="19" id="KW-1185">Reference proteome</keyword>
<comment type="function">
    <text evidence="3 14 16">Endonuclease that specifically degrades the RNA of RNA-DNA hybrids.</text>
</comment>
<dbReference type="InterPro" id="IPR012337">
    <property type="entry name" value="RNaseH-like_sf"/>
</dbReference>
<dbReference type="EMBL" id="CP016786">
    <property type="protein sequence ID" value="ASW42935.1"/>
    <property type="molecule type" value="Genomic_DNA"/>
</dbReference>
<dbReference type="GO" id="GO:0032299">
    <property type="term" value="C:ribonuclease H2 complex"/>
    <property type="evidence" value="ECO:0007669"/>
    <property type="project" value="TreeGrafter"/>
</dbReference>
<dbReference type="Proteomes" id="UP000264883">
    <property type="component" value="Chromosome"/>
</dbReference>
<dbReference type="SUPFAM" id="SSF53098">
    <property type="entry name" value="Ribonuclease H-like"/>
    <property type="match status" value="1"/>
</dbReference>
<dbReference type="PROSITE" id="PS51975">
    <property type="entry name" value="RNASE_H_2"/>
    <property type="match status" value="1"/>
</dbReference>
<comment type="subcellular location">
    <subcellularLocation>
        <location evidence="4 14">Cytoplasm</location>
    </subcellularLocation>
</comment>
<feature type="binding site" evidence="14 15">
    <location>
        <position position="90"/>
    </location>
    <ligand>
        <name>a divalent metal cation</name>
        <dbReference type="ChEBI" id="CHEBI:60240"/>
    </ligand>
</feature>
<feature type="binding site" evidence="14 15">
    <location>
        <position position="186"/>
    </location>
    <ligand>
        <name>a divalent metal cation</name>
        <dbReference type="ChEBI" id="CHEBI:60240"/>
    </ligand>
</feature>
<dbReference type="AlphaFoldDB" id="A0A343JBM7"/>
<evidence type="ECO:0000259" key="17">
    <source>
        <dbReference type="PROSITE" id="PS51975"/>
    </source>
</evidence>
<proteinExistence type="inferred from homology"/>
<comment type="cofactor">
    <cofactor evidence="14 15">
        <name>Mn(2+)</name>
        <dbReference type="ChEBI" id="CHEBI:29035"/>
    </cofactor>
    <cofactor evidence="14 15">
        <name>Mg(2+)</name>
        <dbReference type="ChEBI" id="CHEBI:18420"/>
    </cofactor>
    <text evidence="14 15">Manganese or magnesium. Binds 1 divalent metal ion per monomer in the absence of substrate. May bind a second metal ion after substrate binding.</text>
</comment>
<dbReference type="GO" id="GO:0004523">
    <property type="term" value="F:RNA-DNA hybrid ribonuclease activity"/>
    <property type="evidence" value="ECO:0007669"/>
    <property type="project" value="UniProtKB-UniRule"/>
</dbReference>
<evidence type="ECO:0000256" key="11">
    <source>
        <dbReference type="ARBA" id="ARBA00022759"/>
    </source>
</evidence>
<keyword evidence="13 14" id="KW-0464">Manganese</keyword>
<keyword evidence="8 14" id="KW-0963">Cytoplasm</keyword>
<evidence type="ECO:0000256" key="14">
    <source>
        <dbReference type="HAMAP-Rule" id="MF_00052"/>
    </source>
</evidence>
<protein>
    <recommendedName>
        <fullName evidence="7 14">Ribonuclease HII</fullName>
        <shortName evidence="14">RNase HII</shortName>
        <ecNumber evidence="6 14">3.1.26.4</ecNumber>
    </recommendedName>
</protein>
<dbReference type="CDD" id="cd07182">
    <property type="entry name" value="RNase_HII_bacteria_HII_like"/>
    <property type="match status" value="1"/>
</dbReference>
<dbReference type="PANTHER" id="PTHR10954:SF18">
    <property type="entry name" value="RIBONUCLEASE HII"/>
    <property type="match status" value="1"/>
</dbReference>
<organism evidence="18 19">
    <name type="scientific">Clostridium isatidis</name>
    <dbReference type="NCBI Taxonomy" id="182773"/>
    <lineage>
        <taxon>Bacteria</taxon>
        <taxon>Bacillati</taxon>
        <taxon>Bacillota</taxon>
        <taxon>Clostridia</taxon>
        <taxon>Eubacteriales</taxon>
        <taxon>Clostridiaceae</taxon>
        <taxon>Clostridium</taxon>
    </lineage>
</organism>
<dbReference type="RefSeq" id="WP_119865075.1">
    <property type="nucleotide sequence ID" value="NZ_CP016786.1"/>
</dbReference>
<keyword evidence="10 14" id="KW-0479">Metal-binding</keyword>
<evidence type="ECO:0000256" key="6">
    <source>
        <dbReference type="ARBA" id="ARBA00012180"/>
    </source>
</evidence>
<dbReference type="NCBIfam" id="NF000594">
    <property type="entry name" value="PRK00015.1-1"/>
    <property type="match status" value="1"/>
</dbReference>
<feature type="binding site" evidence="14 15">
    <location>
        <position position="91"/>
    </location>
    <ligand>
        <name>a divalent metal cation</name>
        <dbReference type="ChEBI" id="CHEBI:60240"/>
    </ligand>
</feature>
<name>A0A343JBM7_9CLOT</name>
<feature type="domain" description="RNase H type-2" evidence="17">
    <location>
        <begin position="84"/>
        <end position="273"/>
    </location>
</feature>
<dbReference type="EC" id="3.1.26.4" evidence="6 14"/>
<evidence type="ECO:0000256" key="4">
    <source>
        <dbReference type="ARBA" id="ARBA00004496"/>
    </source>
</evidence>
<dbReference type="Pfam" id="PF01351">
    <property type="entry name" value="RNase_HII"/>
    <property type="match status" value="1"/>
</dbReference>
<evidence type="ECO:0000256" key="3">
    <source>
        <dbReference type="ARBA" id="ARBA00004065"/>
    </source>
</evidence>
<evidence type="ECO:0000256" key="10">
    <source>
        <dbReference type="ARBA" id="ARBA00022723"/>
    </source>
</evidence>
<dbReference type="GO" id="GO:0043137">
    <property type="term" value="P:DNA replication, removal of RNA primer"/>
    <property type="evidence" value="ECO:0007669"/>
    <property type="project" value="TreeGrafter"/>
</dbReference>
<dbReference type="HAMAP" id="MF_00052_B">
    <property type="entry name" value="RNase_HII_B"/>
    <property type="match status" value="1"/>
</dbReference>
<evidence type="ECO:0000256" key="16">
    <source>
        <dbReference type="RuleBase" id="RU003515"/>
    </source>
</evidence>
<evidence type="ECO:0000256" key="12">
    <source>
        <dbReference type="ARBA" id="ARBA00022801"/>
    </source>
</evidence>
<sequence length="273" mass="31058">MSLSNINLEELSYKKVKEYIDKIDINKEKNNQELEKLIDLLINDKRKNINLLGNKLIKEKEKIEKEINRVKLMYDFDKTLGNFKYIAGVDEVGRGPLAGPIVACAVILDLNVLEEDLILDLKDSKKLSSKKREELSNIIKEKALAYYIAESSNEEIDKKGIAYCNNKVFLEACTSMKIKPDLVLSDGYKVRGIDIPNKAVIKGDAKSASIAAASIVAKVYRDNLMKEYAKKYPYYDFEENAGYGTKKHIEAIKEKGICIIHRKSFLNNILNKL</sequence>
<evidence type="ECO:0000256" key="13">
    <source>
        <dbReference type="ARBA" id="ARBA00023211"/>
    </source>
</evidence>
<dbReference type="GO" id="GO:0003723">
    <property type="term" value="F:RNA binding"/>
    <property type="evidence" value="ECO:0007669"/>
    <property type="project" value="UniProtKB-UniRule"/>
</dbReference>
<dbReference type="PANTHER" id="PTHR10954">
    <property type="entry name" value="RIBONUCLEASE H2 SUBUNIT A"/>
    <property type="match status" value="1"/>
</dbReference>
<comment type="cofactor">
    <cofactor evidence="2">
        <name>Mg(2+)</name>
        <dbReference type="ChEBI" id="CHEBI:18420"/>
    </cofactor>
</comment>
<evidence type="ECO:0000256" key="7">
    <source>
        <dbReference type="ARBA" id="ARBA00019179"/>
    </source>
</evidence>
<keyword evidence="12 14" id="KW-0378">Hydrolase</keyword>
<dbReference type="GO" id="GO:0005737">
    <property type="term" value="C:cytoplasm"/>
    <property type="evidence" value="ECO:0007669"/>
    <property type="project" value="UniProtKB-SubCell"/>
</dbReference>
<dbReference type="GO" id="GO:0006298">
    <property type="term" value="P:mismatch repair"/>
    <property type="evidence" value="ECO:0007669"/>
    <property type="project" value="TreeGrafter"/>
</dbReference>
<evidence type="ECO:0000256" key="2">
    <source>
        <dbReference type="ARBA" id="ARBA00001946"/>
    </source>
</evidence>
<evidence type="ECO:0000256" key="5">
    <source>
        <dbReference type="ARBA" id="ARBA00007383"/>
    </source>
</evidence>
<evidence type="ECO:0000313" key="18">
    <source>
        <dbReference type="EMBL" id="ASW42935.1"/>
    </source>
</evidence>
<dbReference type="GO" id="GO:0030145">
    <property type="term" value="F:manganese ion binding"/>
    <property type="evidence" value="ECO:0007669"/>
    <property type="project" value="UniProtKB-UniRule"/>
</dbReference>
<reference evidence="18 19" key="1">
    <citation type="submission" date="2016-08" db="EMBL/GenBank/DDBJ databases">
        <title>Complete Genome Sequence Of The Indigo Reducing Clostridium isatidis DSM15098.</title>
        <authorList>
            <person name="Little G.T."/>
            <person name="Minton N.P."/>
        </authorList>
    </citation>
    <scope>NUCLEOTIDE SEQUENCE [LARGE SCALE GENOMIC DNA]</scope>
    <source>
        <strain evidence="18 19">DSM 15098</strain>
    </source>
</reference>
<gene>
    <name evidence="14" type="primary">rnhB</name>
    <name evidence="18" type="ORF">BEN51_05460</name>
</gene>
<dbReference type="KEGG" id="cia:BEN51_05460"/>
<accession>A0A343JBM7</accession>
<evidence type="ECO:0000256" key="9">
    <source>
        <dbReference type="ARBA" id="ARBA00022722"/>
    </source>
</evidence>
<dbReference type="InterPro" id="IPR001352">
    <property type="entry name" value="RNase_HII/HIII"/>
</dbReference>
<keyword evidence="9 14" id="KW-0540">Nuclease</keyword>
<comment type="similarity">
    <text evidence="5 14 16">Belongs to the RNase HII family.</text>
</comment>
<comment type="catalytic activity">
    <reaction evidence="1 14 15 16">
        <text>Endonucleolytic cleavage to 5'-phosphomonoester.</text>
        <dbReference type="EC" id="3.1.26.4"/>
    </reaction>
</comment>
<dbReference type="NCBIfam" id="NF000595">
    <property type="entry name" value="PRK00015.1-3"/>
    <property type="match status" value="1"/>
</dbReference>
<evidence type="ECO:0000256" key="1">
    <source>
        <dbReference type="ARBA" id="ARBA00000077"/>
    </source>
</evidence>
<keyword evidence="11 14" id="KW-0255">Endonuclease</keyword>
<dbReference type="InterPro" id="IPR024567">
    <property type="entry name" value="RNase_HII/HIII_dom"/>
</dbReference>
<evidence type="ECO:0000313" key="19">
    <source>
        <dbReference type="Proteomes" id="UP000264883"/>
    </source>
</evidence>
<evidence type="ECO:0000256" key="8">
    <source>
        <dbReference type="ARBA" id="ARBA00022490"/>
    </source>
</evidence>